<evidence type="ECO:0000256" key="12">
    <source>
        <dbReference type="ARBA" id="ARBA00022958"/>
    </source>
</evidence>
<dbReference type="SUPFAM" id="SSF53067">
    <property type="entry name" value="Actin-like ATPase domain"/>
    <property type="match status" value="2"/>
</dbReference>
<keyword evidence="10 16" id="KW-0418">Kinase</keyword>
<evidence type="ECO:0000256" key="1">
    <source>
        <dbReference type="ARBA" id="ARBA00001206"/>
    </source>
</evidence>
<keyword evidence="12 16" id="KW-0630">Potassium</keyword>
<evidence type="ECO:0000313" key="17">
    <source>
        <dbReference type="EMBL" id="HIW85610.1"/>
    </source>
</evidence>
<dbReference type="NCBIfam" id="TIGR00671">
    <property type="entry name" value="baf"/>
    <property type="match status" value="1"/>
</dbReference>
<feature type="binding site" evidence="16">
    <location>
        <begin position="105"/>
        <end position="108"/>
    </location>
    <ligand>
        <name>substrate</name>
    </ligand>
</feature>
<comment type="pathway">
    <text evidence="4 16">Cofactor biosynthesis; coenzyme A biosynthesis; CoA from (R)-pantothenate: step 1/5.</text>
</comment>
<comment type="caution">
    <text evidence="16">Lacks conserved residue(s) required for the propagation of feature annotation.</text>
</comment>
<protein>
    <recommendedName>
        <fullName evidence="15 16">Type III pantothenate kinase</fullName>
        <ecNumber evidence="6 16">2.7.1.33</ecNumber>
    </recommendedName>
    <alternativeName>
        <fullName evidence="16">PanK-III</fullName>
    </alternativeName>
    <alternativeName>
        <fullName evidence="16">Pantothenic acid kinase</fullName>
    </alternativeName>
</protein>
<comment type="caution">
    <text evidence="17">The sequence shown here is derived from an EMBL/GenBank/DDBJ whole genome shotgun (WGS) entry which is preliminary data.</text>
</comment>
<organism evidence="17 18">
    <name type="scientific">Candidatus Eubacterium faecipullorum</name>
    <dbReference type="NCBI Taxonomy" id="2838571"/>
    <lineage>
        <taxon>Bacteria</taxon>
        <taxon>Bacillati</taxon>
        <taxon>Bacillota</taxon>
        <taxon>Clostridia</taxon>
        <taxon>Eubacteriales</taxon>
        <taxon>Eubacteriaceae</taxon>
        <taxon>Eubacterium</taxon>
    </lineage>
</organism>
<keyword evidence="13 16" id="KW-0173">Coenzyme A biosynthesis</keyword>
<keyword evidence="9 16" id="KW-0547">Nucleotide-binding</keyword>
<dbReference type="GO" id="GO:0005524">
    <property type="term" value="F:ATP binding"/>
    <property type="evidence" value="ECO:0007669"/>
    <property type="project" value="UniProtKB-UniRule"/>
</dbReference>
<dbReference type="PANTHER" id="PTHR34265">
    <property type="entry name" value="TYPE III PANTOTHENATE KINASE"/>
    <property type="match status" value="1"/>
</dbReference>
<gene>
    <name evidence="16" type="primary">coaX</name>
    <name evidence="17" type="ORF">IAA48_03855</name>
</gene>
<dbReference type="GO" id="GO:0046872">
    <property type="term" value="F:metal ion binding"/>
    <property type="evidence" value="ECO:0007669"/>
    <property type="project" value="UniProtKB-KW"/>
</dbReference>
<comment type="cofactor">
    <cofactor evidence="2">
        <name>K(+)</name>
        <dbReference type="ChEBI" id="CHEBI:29103"/>
    </cofactor>
</comment>
<comment type="catalytic activity">
    <reaction evidence="1 16">
        <text>(R)-pantothenate + ATP = (R)-4'-phosphopantothenate + ADP + H(+)</text>
        <dbReference type="Rhea" id="RHEA:16373"/>
        <dbReference type="ChEBI" id="CHEBI:10986"/>
        <dbReference type="ChEBI" id="CHEBI:15378"/>
        <dbReference type="ChEBI" id="CHEBI:29032"/>
        <dbReference type="ChEBI" id="CHEBI:30616"/>
        <dbReference type="ChEBI" id="CHEBI:456216"/>
        <dbReference type="EC" id="2.7.1.33"/>
    </reaction>
</comment>
<dbReference type="Proteomes" id="UP000824205">
    <property type="component" value="Unassembled WGS sequence"/>
</dbReference>
<evidence type="ECO:0000256" key="5">
    <source>
        <dbReference type="ARBA" id="ARBA00011738"/>
    </source>
</evidence>
<evidence type="ECO:0000256" key="10">
    <source>
        <dbReference type="ARBA" id="ARBA00022777"/>
    </source>
</evidence>
<comment type="cofactor">
    <cofactor evidence="16">
        <name>NH4(+)</name>
        <dbReference type="ChEBI" id="CHEBI:28938"/>
    </cofactor>
    <cofactor evidence="16">
        <name>K(+)</name>
        <dbReference type="ChEBI" id="CHEBI:29103"/>
    </cofactor>
    <text evidence="16">A monovalent cation. Ammonium or potassium.</text>
</comment>
<evidence type="ECO:0000256" key="6">
    <source>
        <dbReference type="ARBA" id="ARBA00012102"/>
    </source>
</evidence>
<dbReference type="InterPro" id="IPR043129">
    <property type="entry name" value="ATPase_NBD"/>
</dbReference>
<keyword evidence="8 16" id="KW-0808">Transferase</keyword>
<evidence type="ECO:0000256" key="4">
    <source>
        <dbReference type="ARBA" id="ARBA00005225"/>
    </source>
</evidence>
<feature type="active site" description="Proton acceptor" evidence="16">
    <location>
        <position position="107"/>
    </location>
</feature>
<evidence type="ECO:0000256" key="3">
    <source>
        <dbReference type="ARBA" id="ARBA00004496"/>
    </source>
</evidence>
<dbReference type="CDD" id="cd24015">
    <property type="entry name" value="ASKHA_NBD_PanK-III"/>
    <property type="match status" value="1"/>
</dbReference>
<dbReference type="Pfam" id="PF03309">
    <property type="entry name" value="Pan_kinase"/>
    <property type="match status" value="1"/>
</dbReference>
<evidence type="ECO:0000256" key="2">
    <source>
        <dbReference type="ARBA" id="ARBA00001958"/>
    </source>
</evidence>
<feature type="binding site" evidence="16">
    <location>
        <position position="130"/>
    </location>
    <ligand>
        <name>ATP</name>
        <dbReference type="ChEBI" id="CHEBI:30616"/>
    </ligand>
</feature>
<dbReference type="GO" id="GO:0015937">
    <property type="term" value="P:coenzyme A biosynthetic process"/>
    <property type="evidence" value="ECO:0007669"/>
    <property type="project" value="UniProtKB-UniRule"/>
</dbReference>
<keyword evidence="7 16" id="KW-0963">Cytoplasm</keyword>
<name>A0A9D1RDR8_9FIRM</name>
<reference evidence="17" key="1">
    <citation type="journal article" date="2021" name="PeerJ">
        <title>Extensive microbial diversity within the chicken gut microbiome revealed by metagenomics and culture.</title>
        <authorList>
            <person name="Gilroy R."/>
            <person name="Ravi A."/>
            <person name="Getino M."/>
            <person name="Pursley I."/>
            <person name="Horton D.L."/>
            <person name="Alikhan N.F."/>
            <person name="Baker D."/>
            <person name="Gharbi K."/>
            <person name="Hall N."/>
            <person name="Watson M."/>
            <person name="Adriaenssens E.M."/>
            <person name="Foster-Nyarko E."/>
            <person name="Jarju S."/>
            <person name="Secka A."/>
            <person name="Antonio M."/>
            <person name="Oren A."/>
            <person name="Chaudhuri R.R."/>
            <person name="La Ragione R."/>
            <person name="Hildebrand F."/>
            <person name="Pallen M.J."/>
        </authorList>
    </citation>
    <scope>NUCLEOTIDE SEQUENCE</scope>
    <source>
        <strain evidence="17">421</strain>
    </source>
</reference>
<feature type="binding site" evidence="16">
    <location>
        <begin position="6"/>
        <end position="13"/>
    </location>
    <ligand>
        <name>ATP</name>
        <dbReference type="ChEBI" id="CHEBI:30616"/>
    </ligand>
</feature>
<comment type="function">
    <text evidence="16">Catalyzes the phosphorylation of pantothenate (Pan), the first step in CoA biosynthesis.</text>
</comment>
<evidence type="ECO:0000256" key="14">
    <source>
        <dbReference type="ARBA" id="ARBA00038036"/>
    </source>
</evidence>
<dbReference type="HAMAP" id="MF_01274">
    <property type="entry name" value="Pantothen_kinase_3"/>
    <property type="match status" value="1"/>
</dbReference>
<keyword evidence="11 16" id="KW-0067">ATP-binding</keyword>
<comment type="subcellular location">
    <subcellularLocation>
        <location evidence="3 16">Cytoplasm</location>
    </subcellularLocation>
</comment>
<dbReference type="GO" id="GO:0005737">
    <property type="term" value="C:cytoplasm"/>
    <property type="evidence" value="ECO:0007669"/>
    <property type="project" value="UniProtKB-SubCell"/>
</dbReference>
<evidence type="ECO:0000256" key="15">
    <source>
        <dbReference type="ARBA" id="ARBA00040883"/>
    </source>
</evidence>
<keyword evidence="16" id="KW-0479">Metal-binding</keyword>
<evidence type="ECO:0000256" key="9">
    <source>
        <dbReference type="ARBA" id="ARBA00022741"/>
    </source>
</evidence>
<evidence type="ECO:0000256" key="11">
    <source>
        <dbReference type="ARBA" id="ARBA00022840"/>
    </source>
</evidence>
<sequence length="253" mass="25834">MILVADVGNTNIVLGVWDGDRLACSGRLSTNTGETVIEFSMKLKTFLDLNGISNITGGVVSSVVPALVRTIKKAAKLVCGAELLVVGPGIKTGLNIKLDNPAEMGADLVAGDVAVINKYPLPAILFDIGTATTASVIDKTGAHLGGAIMCGVKTALNALSSSAALLSQTDISAPSKIIGANTADAMKCGSVIGTAAMIEGMAARFEEELGEKATVIITGGLGSAIAKELKIPAVVDSNLLLEGLKIIYEKNQK</sequence>
<evidence type="ECO:0000313" key="18">
    <source>
        <dbReference type="Proteomes" id="UP000824205"/>
    </source>
</evidence>
<accession>A0A9D1RDR8</accession>
<comment type="similarity">
    <text evidence="14 16">Belongs to the type III pantothenate kinase family.</text>
</comment>
<feature type="binding site" evidence="16">
    <location>
        <position position="182"/>
    </location>
    <ligand>
        <name>substrate</name>
    </ligand>
</feature>
<evidence type="ECO:0000256" key="7">
    <source>
        <dbReference type="ARBA" id="ARBA00022490"/>
    </source>
</evidence>
<proteinExistence type="inferred from homology"/>
<feature type="binding site" evidence="16">
    <location>
        <position position="127"/>
    </location>
    <ligand>
        <name>K(+)</name>
        <dbReference type="ChEBI" id="CHEBI:29103"/>
    </ligand>
</feature>
<evidence type="ECO:0000256" key="13">
    <source>
        <dbReference type="ARBA" id="ARBA00022993"/>
    </source>
</evidence>
<reference evidence="17" key="2">
    <citation type="submission" date="2021-04" db="EMBL/GenBank/DDBJ databases">
        <authorList>
            <person name="Gilroy R."/>
        </authorList>
    </citation>
    <scope>NUCLEOTIDE SEQUENCE</scope>
    <source>
        <strain evidence="17">421</strain>
    </source>
</reference>
<dbReference type="EMBL" id="DXGE01000016">
    <property type="protein sequence ID" value="HIW85610.1"/>
    <property type="molecule type" value="Genomic_DNA"/>
</dbReference>
<dbReference type="InterPro" id="IPR004619">
    <property type="entry name" value="Type_III_PanK"/>
</dbReference>
<dbReference type="Gene3D" id="3.30.420.40">
    <property type="match status" value="2"/>
</dbReference>
<dbReference type="EC" id="2.7.1.33" evidence="6 16"/>
<dbReference type="PANTHER" id="PTHR34265:SF1">
    <property type="entry name" value="TYPE III PANTOTHENATE KINASE"/>
    <property type="match status" value="1"/>
</dbReference>
<dbReference type="AlphaFoldDB" id="A0A9D1RDR8"/>
<evidence type="ECO:0000256" key="16">
    <source>
        <dbReference type="HAMAP-Rule" id="MF_01274"/>
    </source>
</evidence>
<evidence type="ECO:0000256" key="8">
    <source>
        <dbReference type="ARBA" id="ARBA00022679"/>
    </source>
</evidence>
<dbReference type="GO" id="GO:0004594">
    <property type="term" value="F:pantothenate kinase activity"/>
    <property type="evidence" value="ECO:0007669"/>
    <property type="project" value="UniProtKB-UniRule"/>
</dbReference>
<comment type="subunit">
    <text evidence="5 16">Homodimer.</text>
</comment>